<comment type="subcellular location">
    <subcellularLocation>
        <location evidence="2">Nucleus</location>
        <location evidence="2">Nucleolus</location>
    </subcellularLocation>
</comment>
<feature type="compositionally biased region" description="Low complexity" evidence="15">
    <location>
        <begin position="856"/>
        <end position="869"/>
    </location>
</feature>
<feature type="region of interest" description="Disordered" evidence="15">
    <location>
        <begin position="853"/>
        <end position="967"/>
    </location>
</feature>
<dbReference type="PANTHER" id="PTHR47959">
    <property type="entry name" value="ATP-DEPENDENT RNA HELICASE RHLE-RELATED"/>
    <property type="match status" value="1"/>
</dbReference>
<dbReference type="GO" id="GO:0006364">
    <property type="term" value="P:rRNA processing"/>
    <property type="evidence" value="ECO:0007669"/>
    <property type="project" value="UniProtKB-KW"/>
</dbReference>
<evidence type="ECO:0000256" key="12">
    <source>
        <dbReference type="ARBA" id="ARBA00023242"/>
    </source>
</evidence>
<accession>A0AAE1C4S3</accession>
<dbReference type="PROSITE" id="PS00039">
    <property type="entry name" value="DEAD_ATP_HELICASE"/>
    <property type="match status" value="1"/>
</dbReference>
<evidence type="ECO:0000256" key="15">
    <source>
        <dbReference type="SAM" id="MobiDB-lite"/>
    </source>
</evidence>
<dbReference type="SMART" id="SM00487">
    <property type="entry name" value="DEXDc"/>
    <property type="match status" value="1"/>
</dbReference>
<evidence type="ECO:0000256" key="7">
    <source>
        <dbReference type="ARBA" id="ARBA00022741"/>
    </source>
</evidence>
<evidence type="ECO:0000259" key="17">
    <source>
        <dbReference type="PROSITE" id="PS51194"/>
    </source>
</evidence>
<dbReference type="GO" id="GO:0005829">
    <property type="term" value="C:cytosol"/>
    <property type="evidence" value="ECO:0007669"/>
    <property type="project" value="TreeGrafter"/>
</dbReference>
<dbReference type="InterPro" id="IPR033517">
    <property type="entry name" value="DDX54/DBP10_DEAD-box_helicase"/>
</dbReference>
<dbReference type="SMART" id="SM00490">
    <property type="entry name" value="HELICc"/>
    <property type="match status" value="1"/>
</dbReference>
<dbReference type="RefSeq" id="XP_064698081.1">
    <property type="nucleotide sequence ID" value="XM_064834217.1"/>
</dbReference>
<evidence type="ECO:0000256" key="13">
    <source>
        <dbReference type="ARBA" id="ARBA00047984"/>
    </source>
</evidence>
<keyword evidence="6" id="KW-0698">rRNA processing</keyword>
<dbReference type="SMART" id="SM01123">
    <property type="entry name" value="DBP10CT"/>
    <property type="match status" value="1"/>
</dbReference>
<dbReference type="SUPFAM" id="SSF52540">
    <property type="entry name" value="P-loop containing nucleoside triphosphate hydrolases"/>
    <property type="match status" value="2"/>
</dbReference>
<evidence type="ECO:0000259" key="18">
    <source>
        <dbReference type="PROSITE" id="PS51195"/>
    </source>
</evidence>
<evidence type="ECO:0000256" key="5">
    <source>
        <dbReference type="ARBA" id="ARBA00022517"/>
    </source>
</evidence>
<evidence type="ECO:0000259" key="16">
    <source>
        <dbReference type="PROSITE" id="PS51192"/>
    </source>
</evidence>
<dbReference type="Proteomes" id="UP001274830">
    <property type="component" value="Unassembled WGS sequence"/>
</dbReference>
<reference evidence="19" key="1">
    <citation type="submission" date="2023-07" db="EMBL/GenBank/DDBJ databases">
        <title>Black Yeasts Isolated from many extreme environments.</title>
        <authorList>
            <person name="Coleine C."/>
            <person name="Stajich J.E."/>
            <person name="Selbmann L."/>
        </authorList>
    </citation>
    <scope>NUCLEOTIDE SEQUENCE</scope>
    <source>
        <strain evidence="19">CCFEE 5485</strain>
    </source>
</reference>
<feature type="region of interest" description="Disordered" evidence="15">
    <location>
        <begin position="631"/>
        <end position="820"/>
    </location>
</feature>
<evidence type="ECO:0000313" key="20">
    <source>
        <dbReference type="Proteomes" id="UP001274830"/>
    </source>
</evidence>
<dbReference type="Pfam" id="PF00270">
    <property type="entry name" value="DEAD"/>
    <property type="match status" value="1"/>
</dbReference>
<dbReference type="InterPro" id="IPR027417">
    <property type="entry name" value="P-loop_NTPase"/>
</dbReference>
<feature type="short sequence motif" description="Q motif" evidence="14">
    <location>
        <begin position="78"/>
        <end position="106"/>
    </location>
</feature>
<keyword evidence="10" id="KW-0067">ATP-binding</keyword>
<dbReference type="InterPro" id="IPR050079">
    <property type="entry name" value="DEAD_box_RNA_helicase"/>
</dbReference>
<organism evidence="19 20">
    <name type="scientific">Recurvomyces mirabilis</name>
    <dbReference type="NCBI Taxonomy" id="574656"/>
    <lineage>
        <taxon>Eukaryota</taxon>
        <taxon>Fungi</taxon>
        <taxon>Dikarya</taxon>
        <taxon>Ascomycota</taxon>
        <taxon>Pezizomycotina</taxon>
        <taxon>Dothideomycetes</taxon>
        <taxon>Dothideomycetidae</taxon>
        <taxon>Mycosphaerellales</taxon>
        <taxon>Teratosphaeriaceae</taxon>
        <taxon>Recurvomyces</taxon>
    </lineage>
</organism>
<dbReference type="PROSITE" id="PS51192">
    <property type="entry name" value="HELICASE_ATP_BIND_1"/>
    <property type="match status" value="1"/>
</dbReference>
<comment type="function">
    <text evidence="1">ATP-binding RNA helicase involved in the biogenesis of 60S ribosomal subunits and is required for the normal formation of 25S and 5.8S rRNAs.</text>
</comment>
<keyword evidence="5" id="KW-0690">Ribosome biogenesis</keyword>
<dbReference type="EC" id="3.6.4.13" evidence="4"/>
<dbReference type="GO" id="GO:0016787">
    <property type="term" value="F:hydrolase activity"/>
    <property type="evidence" value="ECO:0007669"/>
    <property type="project" value="UniProtKB-KW"/>
</dbReference>
<comment type="caution">
    <text evidence="19">The sequence shown here is derived from an EMBL/GenBank/DDBJ whole genome shotgun (WGS) entry which is preliminary data.</text>
</comment>
<protein>
    <recommendedName>
        <fullName evidence="4">RNA helicase</fullName>
        <ecNumber evidence="4">3.6.4.13</ecNumber>
    </recommendedName>
</protein>
<dbReference type="EMBL" id="JAUTXT010000005">
    <property type="protein sequence ID" value="KAK3677943.1"/>
    <property type="molecule type" value="Genomic_DNA"/>
</dbReference>
<feature type="region of interest" description="Disordered" evidence="15">
    <location>
        <begin position="328"/>
        <end position="357"/>
    </location>
</feature>
<feature type="compositionally biased region" description="Acidic residues" evidence="15">
    <location>
        <begin position="661"/>
        <end position="673"/>
    </location>
</feature>
<evidence type="ECO:0000256" key="9">
    <source>
        <dbReference type="ARBA" id="ARBA00022806"/>
    </source>
</evidence>
<evidence type="ECO:0000256" key="11">
    <source>
        <dbReference type="ARBA" id="ARBA00022884"/>
    </source>
</evidence>
<keyword evidence="20" id="KW-1185">Reference proteome</keyword>
<dbReference type="InterPro" id="IPR014001">
    <property type="entry name" value="Helicase_ATP-bd"/>
</dbReference>
<keyword evidence="11" id="KW-0694">RNA-binding</keyword>
<evidence type="ECO:0000256" key="6">
    <source>
        <dbReference type="ARBA" id="ARBA00022552"/>
    </source>
</evidence>
<dbReference type="InterPro" id="IPR001650">
    <property type="entry name" value="Helicase_C-like"/>
</dbReference>
<dbReference type="GO" id="GO:0003724">
    <property type="term" value="F:RNA helicase activity"/>
    <property type="evidence" value="ECO:0007669"/>
    <property type="project" value="UniProtKB-EC"/>
</dbReference>
<feature type="domain" description="Helicase C-terminal" evidence="17">
    <location>
        <begin position="322"/>
        <end position="495"/>
    </location>
</feature>
<dbReference type="InterPro" id="IPR014014">
    <property type="entry name" value="RNA_helicase_DEAD_Q_motif"/>
</dbReference>
<feature type="compositionally biased region" description="Gly residues" evidence="15">
    <location>
        <begin position="949"/>
        <end position="967"/>
    </location>
</feature>
<dbReference type="CDD" id="cd18787">
    <property type="entry name" value="SF2_C_DEAD"/>
    <property type="match status" value="1"/>
</dbReference>
<dbReference type="GO" id="GO:0003723">
    <property type="term" value="F:RNA binding"/>
    <property type="evidence" value="ECO:0007669"/>
    <property type="project" value="UniProtKB-KW"/>
</dbReference>
<sequence length="967" mass="104541">MVRAASPALSETEVDISKSLFDNDGDLDSDNEIPTQQPSTTLPPSDSEDEDEDEAFIAATTAAANRKGIDGKKKKAGAAFQSMGLNTHLLKAIARKGFTVPTPIQRKTVPLILDGQDVVGMARTGSGKTAAFVIPMIEKLKSHSAKVGARAIVLSPSRELALQTLKVVKELGKGTDLRTTLLVGGDSLEEQFGSMASNPDIIIATPGRFEHLKVEMGLQLSSVKYVVFDEADRLFEMGFAAQLFEIMHSLPPDRQTLLFSATLPKSLVEFARAGLQDPKLVRLDAESKIAPGLESAFFTVKRSEKEGALLHILQDIIAMPTGATEAISKTNNQVPSSKKRKRGPDTPHPAVGETPTQHSTVIFAATKHHVEYLSTFLKAHNYTTSYVYGSLDQTARKLQVEDFRHGKTNILVVTDVAARGLDIPVLANVINYDFPAQPKIFVHRVGRTARAGKGGWAFSLVTGTDMAYLLDLQLFLGRRLVLGREQGRGQGKEAGLFKEAIVVGSTVREKLDRCCEEAGKLLEDDGDLAMLRDVAGKGEKQYLRTRNAASAESVKRAKVISAQGIMGTNLLFEEGEDGDDGAEQKRLEMLRVVSGFRPVETVFEVGKRGGKDTEMAEVVRKQRGRIEAKGARIREREVLQSHGKDEVPAGSAMGSYTAPGEQEEDDSEDDDDGLVLTQPDMAEASDDELELTFTIPSDSAPASKKRRQKGDPSSSSWQDSEHFMSYTPTAHNAAEDRGYGVHSGGTNSHHPQNMTSGVGSSSHFVNAAQEATMDLTQDDDAGMKAASKPGMRWDKKGKKYVRRENDEDGSKGKRFITGESGQKIAASLRSGRFDAWKKANRVGRLPRVGEVEKAGSHYASAGPSGSSSSGPGGPGGGKRFKHRQERAPKEADKFRDDYYKKRKMVVAAKEARRGRFAAGGGKSEVRDVEGVRKARVGKERRREKTGRPSRGGGGGGGGVRGRGGGRG</sequence>
<feature type="compositionally biased region" description="Basic and acidic residues" evidence="15">
    <location>
        <begin position="802"/>
        <end position="811"/>
    </location>
</feature>
<comment type="similarity">
    <text evidence="3">Belongs to the DEAD box helicase family. DDX54/DBP10 subfamily.</text>
</comment>
<dbReference type="InterPro" id="IPR012541">
    <property type="entry name" value="DBP10_C"/>
</dbReference>
<evidence type="ECO:0000256" key="2">
    <source>
        <dbReference type="ARBA" id="ARBA00004604"/>
    </source>
</evidence>
<feature type="compositionally biased region" description="Basic and acidic residues" evidence="15">
    <location>
        <begin position="885"/>
        <end position="899"/>
    </location>
</feature>
<dbReference type="GO" id="GO:0005730">
    <property type="term" value="C:nucleolus"/>
    <property type="evidence" value="ECO:0007669"/>
    <property type="project" value="UniProtKB-SubCell"/>
</dbReference>
<dbReference type="GeneID" id="89958746"/>
<name>A0AAE1C4S3_9PEZI</name>
<feature type="domain" description="DEAD-box RNA helicase Q" evidence="18">
    <location>
        <begin position="78"/>
        <end position="106"/>
    </location>
</feature>
<feature type="compositionally biased region" description="Low complexity" evidence="15">
    <location>
        <begin position="34"/>
        <end position="45"/>
    </location>
</feature>
<keyword evidence="12" id="KW-0539">Nucleus</keyword>
<evidence type="ECO:0000313" key="19">
    <source>
        <dbReference type="EMBL" id="KAK3677943.1"/>
    </source>
</evidence>
<dbReference type="CDD" id="cd17959">
    <property type="entry name" value="DEADc_DDX54"/>
    <property type="match status" value="1"/>
</dbReference>
<evidence type="ECO:0000256" key="4">
    <source>
        <dbReference type="ARBA" id="ARBA00012552"/>
    </source>
</evidence>
<keyword evidence="7" id="KW-0547">Nucleotide-binding</keyword>
<evidence type="ECO:0000256" key="1">
    <source>
        <dbReference type="ARBA" id="ARBA00003706"/>
    </source>
</evidence>
<dbReference type="PANTHER" id="PTHR47959:SF8">
    <property type="entry name" value="RNA HELICASE"/>
    <property type="match status" value="1"/>
</dbReference>
<feature type="compositionally biased region" description="Polar residues" evidence="15">
    <location>
        <begin position="744"/>
        <end position="764"/>
    </location>
</feature>
<feature type="region of interest" description="Disordered" evidence="15">
    <location>
        <begin position="1"/>
        <end position="52"/>
    </location>
</feature>
<keyword evidence="8 19" id="KW-0378">Hydrolase</keyword>
<proteinExistence type="inferred from homology"/>
<dbReference type="InterPro" id="IPR000629">
    <property type="entry name" value="RNA-helicase_DEAD-box_CS"/>
</dbReference>
<dbReference type="AlphaFoldDB" id="A0AAE1C4S3"/>
<evidence type="ECO:0000256" key="8">
    <source>
        <dbReference type="ARBA" id="ARBA00022801"/>
    </source>
</evidence>
<dbReference type="Pfam" id="PF00271">
    <property type="entry name" value="Helicase_C"/>
    <property type="match status" value="1"/>
</dbReference>
<dbReference type="FunFam" id="3.40.50.300:FF:000865">
    <property type="entry name" value="ATP-dependent RNA helicase DDX54"/>
    <property type="match status" value="1"/>
</dbReference>
<evidence type="ECO:0000256" key="10">
    <source>
        <dbReference type="ARBA" id="ARBA00022840"/>
    </source>
</evidence>
<dbReference type="GO" id="GO:0005524">
    <property type="term" value="F:ATP binding"/>
    <property type="evidence" value="ECO:0007669"/>
    <property type="project" value="UniProtKB-KW"/>
</dbReference>
<evidence type="ECO:0000256" key="14">
    <source>
        <dbReference type="PROSITE-ProRule" id="PRU00552"/>
    </source>
</evidence>
<gene>
    <name evidence="19" type="primary">DBP10</name>
    <name evidence="19" type="ORF">LTR78_002038</name>
</gene>
<feature type="domain" description="Helicase ATP-binding" evidence="16">
    <location>
        <begin position="109"/>
        <end position="281"/>
    </location>
</feature>
<dbReference type="Pfam" id="PF08147">
    <property type="entry name" value="DBP10CT"/>
    <property type="match status" value="1"/>
</dbReference>
<evidence type="ECO:0000256" key="3">
    <source>
        <dbReference type="ARBA" id="ARBA00010379"/>
    </source>
</evidence>
<dbReference type="Gene3D" id="3.40.50.300">
    <property type="entry name" value="P-loop containing nucleotide triphosphate hydrolases"/>
    <property type="match status" value="2"/>
</dbReference>
<dbReference type="PROSITE" id="PS51194">
    <property type="entry name" value="HELICASE_CTER"/>
    <property type="match status" value="1"/>
</dbReference>
<dbReference type="InterPro" id="IPR011545">
    <property type="entry name" value="DEAD/DEAH_box_helicase_dom"/>
</dbReference>
<comment type="catalytic activity">
    <reaction evidence="13">
        <text>ATP + H2O = ADP + phosphate + H(+)</text>
        <dbReference type="Rhea" id="RHEA:13065"/>
        <dbReference type="ChEBI" id="CHEBI:15377"/>
        <dbReference type="ChEBI" id="CHEBI:15378"/>
        <dbReference type="ChEBI" id="CHEBI:30616"/>
        <dbReference type="ChEBI" id="CHEBI:43474"/>
        <dbReference type="ChEBI" id="CHEBI:456216"/>
        <dbReference type="EC" id="3.6.4.13"/>
    </reaction>
</comment>
<dbReference type="PROSITE" id="PS51195">
    <property type="entry name" value="Q_MOTIF"/>
    <property type="match status" value="1"/>
</dbReference>
<keyword evidence="9 19" id="KW-0347">Helicase</keyword>
<feature type="compositionally biased region" description="Basic and acidic residues" evidence="15">
    <location>
        <begin position="923"/>
        <end position="946"/>
    </location>
</feature>
<feature type="compositionally biased region" description="Basic and acidic residues" evidence="15">
    <location>
        <begin position="631"/>
        <end position="647"/>
    </location>
</feature>